<dbReference type="EMBL" id="NMOS02000004">
    <property type="protein sequence ID" value="RDH40750.1"/>
    <property type="molecule type" value="Genomic_DNA"/>
</dbReference>
<dbReference type="SMART" id="SM00248">
    <property type="entry name" value="ANK"/>
    <property type="match status" value="5"/>
</dbReference>
<reference evidence="1 2" key="2">
    <citation type="journal article" date="2018" name="J. Invertebr. Pathol.">
        <title>'Candidatus Aquirickettsiella gammari' (Gammaproteobacteria: Legionellales: Coxiellaceae): A bacterial pathogen of the freshwater crustacean Gammarus fossarum (Malacostraca: Amphipoda).</title>
        <authorList>
            <person name="Bojko J."/>
            <person name="Dunn A.M."/>
            <person name="Stebbing P.D."/>
            <person name="van Aerle R."/>
            <person name="Bacela-Spychalska K."/>
            <person name="Bean T.P."/>
            <person name="Urrutia A."/>
            <person name="Stentiford G.D."/>
        </authorList>
    </citation>
    <scope>NUCLEOTIDE SEQUENCE [LARGE SCALE GENOMIC DNA]</scope>
    <source>
        <strain evidence="1">RA15029</strain>
    </source>
</reference>
<dbReference type="PANTHER" id="PTHR24120:SF4">
    <property type="entry name" value="GH07239P"/>
    <property type="match status" value="1"/>
</dbReference>
<protein>
    <recommendedName>
        <fullName evidence="3">Ankyrin repeat domain-containing protein</fullName>
    </recommendedName>
</protein>
<dbReference type="Proteomes" id="UP000226429">
    <property type="component" value="Unassembled WGS sequence"/>
</dbReference>
<comment type="caution">
    <text evidence="1">The sequence shown here is derived from an EMBL/GenBank/DDBJ whole genome shotgun (WGS) entry which is preliminary data.</text>
</comment>
<sequence length="1060" mass="121666">MLNGYQFDAALNLDKVFKCTPPPKINFSILPKLAKDWRAELEVILYQSESCLEKKSLEKHLGADSSYQSKKILAEQLQLIYYRLQGDLDTELGQLSDDARKALLSKLTEEITQCTAGFHNRVNAIVASFQRPRNLEQLLYLVRTTIVEEVAFSLTNEVHAWNQVSVIAATEGLGIKPIFSGDPHSGNLIDDSIGKALREKFQKKFTPFNLPNLLVHALMGLLPELEVEKSEIETGEKEGLCSETVEKIIKLIKCYIPNSITSDPLDWQKYFNIYEDCIFNVNWNAVYRYFYQELSKENYFKQAPEIHHLVDRAYYHLTLTEPDPTDHESSYINQLFDNQLFDEKDYSNFDSSLLYQLEKLEINFPDYYRHVTGNPSLIKRSVELIPYLQKKFPDSENYRSGIMQGFHLLTTLNLEVDEYVILRIAYTLLLKNQINYTPLMLAALNDPNIVEGILKFLIQHQTIIDIDICRQLFLAKDKYDRNALMLAVAYQPIAATLMLSFFDTYLLSSPDKTIKKSAVDLIQEIFLEKQGNNYNVLMLAASKRAQIALNILGFLTKHISSFAQNTLQTLFTAKQDNSYTAFTLTASNHPEYVKNILSFIEKHIKKFDPEALRELFFSGQQGTACTALMLAADNQAEATQAILDFIKAHIEKFDPKLIRQMFLEKDGREYTALMSAAKAQTETVKIILSFIEQHRNIFFDDQLLIAEVLLAKDEFGTTALMLAAENQPNAMILLLNFINKNIDILNIHVIRELLFKEIHDYEASMGVFLGGRFNTRKTLLMAAERKHPQVTEALLSFIDEHIERLMLEKRKHPQTASTLDEHAKRLEPDILTQLLLEKDGAGNNPFMRACTKHPRTMNGTLNFIANITEMESGAFNSVQTEIANFIFMQLARMSLEEPEEKTIVDKILLSSSPLLLTHFTKNYFAERPANLAYITNQLFECYLEELEDRTVRHISYTTPFSFFGWRYSTREKMDAAKKLKEIVQLDSFSLQQLNELDKKNRYHWPLTESRLGNLFAAYRSIADNAVDNRAETLHILDNNNTITPIEKPSTSAAYLKQSVA</sequence>
<evidence type="ECO:0008006" key="3">
    <source>
        <dbReference type="Google" id="ProtNLM"/>
    </source>
</evidence>
<organism evidence="1 2">
    <name type="scientific">Candidatus Aquirickettsiella gammari</name>
    <dbReference type="NCBI Taxonomy" id="2016198"/>
    <lineage>
        <taxon>Bacteria</taxon>
        <taxon>Pseudomonadati</taxon>
        <taxon>Pseudomonadota</taxon>
        <taxon>Gammaproteobacteria</taxon>
        <taxon>Legionellales</taxon>
        <taxon>Coxiellaceae</taxon>
        <taxon>Candidatus Aquirickettsiella</taxon>
    </lineage>
</organism>
<dbReference type="InterPro" id="IPR002110">
    <property type="entry name" value="Ankyrin_rpt"/>
</dbReference>
<dbReference type="PANTHER" id="PTHR24120">
    <property type="entry name" value="GH07239P"/>
    <property type="match status" value="1"/>
</dbReference>
<evidence type="ECO:0000313" key="1">
    <source>
        <dbReference type="EMBL" id="RDH40750.1"/>
    </source>
</evidence>
<dbReference type="SUPFAM" id="SSF48403">
    <property type="entry name" value="Ankyrin repeat"/>
    <property type="match status" value="1"/>
</dbReference>
<accession>A0A370CJK4</accession>
<gene>
    <name evidence="1" type="ORF">CFE62_002150</name>
</gene>
<dbReference type="AlphaFoldDB" id="A0A370CJK4"/>
<proteinExistence type="predicted"/>
<keyword evidence="2" id="KW-1185">Reference proteome</keyword>
<dbReference type="InterPro" id="IPR036770">
    <property type="entry name" value="Ankyrin_rpt-contain_sf"/>
</dbReference>
<dbReference type="Gene3D" id="1.25.40.20">
    <property type="entry name" value="Ankyrin repeat-containing domain"/>
    <property type="match status" value="2"/>
</dbReference>
<evidence type="ECO:0000313" key="2">
    <source>
        <dbReference type="Proteomes" id="UP000226429"/>
    </source>
</evidence>
<name>A0A370CJK4_9COXI</name>
<reference evidence="1 2" key="1">
    <citation type="journal article" date="2017" name="Int. J. Syst. Evol. Microbiol.">
        <title>Aquarickettsiella crustaci n. gen. n. sp. (Gammaproteobacteria: Legionellales: Coxiellaceae); a bacterial pathogen of the freshwater crustacean: Gammarus fossarum (Malacostraca: Amphipoda).</title>
        <authorList>
            <person name="Bojko J."/>
            <person name="Dunn A.M."/>
            <person name="Stebbing P.D."/>
            <person name="Van Aerle R."/>
            <person name="Bacela-Spychalska K."/>
            <person name="Bean T.P."/>
            <person name="Stentiford G.D."/>
        </authorList>
    </citation>
    <scope>NUCLEOTIDE SEQUENCE [LARGE SCALE GENOMIC DNA]</scope>
    <source>
        <strain evidence="1">RA15029</strain>
    </source>
</reference>